<feature type="domain" description="Thymidylate kinase-like" evidence="12">
    <location>
        <begin position="12"/>
        <end position="201"/>
    </location>
</feature>
<evidence type="ECO:0000256" key="2">
    <source>
        <dbReference type="ARBA" id="ARBA00012980"/>
    </source>
</evidence>
<evidence type="ECO:0000313" key="14">
    <source>
        <dbReference type="Proteomes" id="UP001324185"/>
    </source>
</evidence>
<comment type="function">
    <text evidence="11">Phosphorylation of dTMP to form dTDP in both de novo and salvage pathways of dTTP synthesis.</text>
</comment>
<dbReference type="NCBIfam" id="TIGR00041">
    <property type="entry name" value="DTMP_kinase"/>
    <property type="match status" value="1"/>
</dbReference>
<dbReference type="InterPro" id="IPR039430">
    <property type="entry name" value="Thymidylate_kin-like_dom"/>
</dbReference>
<dbReference type="RefSeq" id="WP_033413884.1">
    <property type="nucleotide sequence ID" value="NZ_CP140158.1"/>
</dbReference>
<keyword evidence="5 11" id="KW-0545">Nucleotide biosynthesis</keyword>
<evidence type="ECO:0000256" key="7">
    <source>
        <dbReference type="ARBA" id="ARBA00022777"/>
    </source>
</evidence>
<comment type="similarity">
    <text evidence="1 11">Belongs to the thymidylate kinase family.</text>
</comment>
<evidence type="ECO:0000256" key="5">
    <source>
        <dbReference type="ARBA" id="ARBA00022727"/>
    </source>
</evidence>
<feature type="binding site" evidence="11">
    <location>
        <begin position="14"/>
        <end position="21"/>
    </location>
    <ligand>
        <name>ATP</name>
        <dbReference type="ChEBI" id="CHEBI:30616"/>
    </ligand>
</feature>
<dbReference type="PANTHER" id="PTHR10344:SF4">
    <property type="entry name" value="UMP-CMP KINASE 2, MITOCHONDRIAL"/>
    <property type="match status" value="1"/>
</dbReference>
<evidence type="ECO:0000313" key="13">
    <source>
        <dbReference type="EMBL" id="WQG84522.1"/>
    </source>
</evidence>
<dbReference type="EC" id="2.7.4.9" evidence="2 11"/>
<evidence type="ECO:0000256" key="4">
    <source>
        <dbReference type="ARBA" id="ARBA00022679"/>
    </source>
</evidence>
<dbReference type="InterPro" id="IPR027417">
    <property type="entry name" value="P-loop_NTPase"/>
</dbReference>
<dbReference type="SUPFAM" id="SSF52540">
    <property type="entry name" value="P-loop containing nucleoside triphosphate hydrolases"/>
    <property type="match status" value="1"/>
</dbReference>
<dbReference type="HAMAP" id="MF_00165">
    <property type="entry name" value="Thymidylate_kinase"/>
    <property type="match status" value="1"/>
</dbReference>
<evidence type="ECO:0000256" key="10">
    <source>
        <dbReference type="ARBA" id="ARBA00048743"/>
    </source>
</evidence>
<dbReference type="Proteomes" id="UP001324185">
    <property type="component" value="Chromosome"/>
</dbReference>
<keyword evidence="6 11" id="KW-0547">Nucleotide-binding</keyword>
<evidence type="ECO:0000256" key="3">
    <source>
        <dbReference type="ARBA" id="ARBA00017144"/>
    </source>
</evidence>
<dbReference type="InterPro" id="IPR018094">
    <property type="entry name" value="Thymidylate_kinase"/>
</dbReference>
<dbReference type="GO" id="GO:0004798">
    <property type="term" value="F:dTMP kinase activity"/>
    <property type="evidence" value="ECO:0007669"/>
    <property type="project" value="UniProtKB-EC"/>
</dbReference>
<evidence type="ECO:0000259" key="12">
    <source>
        <dbReference type="Pfam" id="PF02223"/>
    </source>
</evidence>
<protein>
    <recommendedName>
        <fullName evidence="3 11">Thymidylate kinase</fullName>
        <ecNumber evidence="2 11">2.7.4.9</ecNumber>
    </recommendedName>
    <alternativeName>
        <fullName evidence="9 11">dTMP kinase</fullName>
    </alternativeName>
</protein>
<keyword evidence="8 11" id="KW-0067">ATP-binding</keyword>
<keyword evidence="4 11" id="KW-0808">Transferase</keyword>
<accession>A0ABZ0X2I7</accession>
<reference evidence="13 14" key="1">
    <citation type="submission" date="2023-11" db="EMBL/GenBank/DDBJ databases">
        <title>MicrobeMod: A computational toolkit for identifying prokaryotic methylation and restriction-modification with nanopore sequencing.</title>
        <authorList>
            <person name="Crits-Christoph A."/>
            <person name="Kang S.C."/>
            <person name="Lee H."/>
            <person name="Ostrov N."/>
        </authorList>
    </citation>
    <scope>NUCLEOTIDE SEQUENCE [LARGE SCALE GENOMIC DNA]</scope>
    <source>
        <strain evidence="13 14">DSMZ 16071</strain>
    </source>
</reference>
<dbReference type="PANTHER" id="PTHR10344">
    <property type="entry name" value="THYMIDYLATE KINASE"/>
    <property type="match status" value="1"/>
</dbReference>
<evidence type="ECO:0000256" key="1">
    <source>
        <dbReference type="ARBA" id="ARBA00009776"/>
    </source>
</evidence>
<gene>
    <name evidence="11 13" type="primary">tmk</name>
    <name evidence="13" type="ORF">SR900_08590</name>
</gene>
<evidence type="ECO:0000256" key="11">
    <source>
        <dbReference type="HAMAP-Rule" id="MF_00165"/>
    </source>
</evidence>
<keyword evidence="14" id="KW-1185">Reference proteome</keyword>
<name>A0ABZ0X2I7_9GAMM</name>
<evidence type="ECO:0000256" key="9">
    <source>
        <dbReference type="ARBA" id="ARBA00029962"/>
    </source>
</evidence>
<dbReference type="Pfam" id="PF02223">
    <property type="entry name" value="Thymidylate_kin"/>
    <property type="match status" value="1"/>
</dbReference>
<comment type="catalytic activity">
    <reaction evidence="10 11">
        <text>dTMP + ATP = dTDP + ADP</text>
        <dbReference type="Rhea" id="RHEA:13517"/>
        <dbReference type="ChEBI" id="CHEBI:30616"/>
        <dbReference type="ChEBI" id="CHEBI:58369"/>
        <dbReference type="ChEBI" id="CHEBI:63528"/>
        <dbReference type="ChEBI" id="CHEBI:456216"/>
        <dbReference type="EC" id="2.7.4.9"/>
    </reaction>
</comment>
<dbReference type="EMBL" id="CP140158">
    <property type="protein sequence ID" value="WQG84522.1"/>
    <property type="molecule type" value="Genomic_DNA"/>
</dbReference>
<evidence type="ECO:0000256" key="8">
    <source>
        <dbReference type="ARBA" id="ARBA00022840"/>
    </source>
</evidence>
<dbReference type="Gene3D" id="3.40.50.300">
    <property type="entry name" value="P-loop containing nucleotide triphosphate hydrolases"/>
    <property type="match status" value="1"/>
</dbReference>
<organism evidence="13 14">
    <name type="scientific">Kangiella aquimarina</name>
    <dbReference type="NCBI Taxonomy" id="261965"/>
    <lineage>
        <taxon>Bacteria</taxon>
        <taxon>Pseudomonadati</taxon>
        <taxon>Pseudomonadota</taxon>
        <taxon>Gammaproteobacteria</taxon>
        <taxon>Kangiellales</taxon>
        <taxon>Kangiellaceae</taxon>
        <taxon>Kangiella</taxon>
    </lineage>
</organism>
<evidence type="ECO:0000256" key="6">
    <source>
        <dbReference type="ARBA" id="ARBA00022741"/>
    </source>
</evidence>
<sequence length="216" mass="24579">MTNKQTGKFITIEGTEGVGKSTNIAFIKAWFEAKNISLLHTREPGGTPFAEEIRELLLSKRDEQVDAKSELLLMYAARAQHVSQKIKPALERGQWVLCDRFSDASFAYQGAGRALGLEKLVELDQWVLEGFKPDLTILLDLPVEIGLSRAQERGPVDRFEEEKIGFFEQVRRGYLQIAEQEPQRVKVVDARGSLEEVQQQIEQVLIQFYQQQDSVL</sequence>
<keyword evidence="7 11" id="KW-0418">Kinase</keyword>
<proteinExistence type="inferred from homology"/>
<dbReference type="CDD" id="cd01672">
    <property type="entry name" value="TMPK"/>
    <property type="match status" value="1"/>
</dbReference>